<dbReference type="PROSITE" id="PS00445">
    <property type="entry name" value="FGGY_KINASES_2"/>
    <property type="match status" value="1"/>
</dbReference>
<comment type="caution">
    <text evidence="8">The sequence shown here is derived from an EMBL/GenBank/DDBJ whole genome shotgun (WGS) entry which is preliminary data.</text>
</comment>
<keyword evidence="2 4" id="KW-0808">Transferase</keyword>
<comment type="similarity">
    <text evidence="1 4">Belongs to the FGGY kinase family.</text>
</comment>
<dbReference type="Gene3D" id="3.30.420.40">
    <property type="match status" value="2"/>
</dbReference>
<dbReference type="InterPro" id="IPR050406">
    <property type="entry name" value="FGGY_Carb_Kinase"/>
</dbReference>
<dbReference type="PANTHER" id="PTHR43095">
    <property type="entry name" value="SUGAR KINASE"/>
    <property type="match status" value="1"/>
</dbReference>
<dbReference type="Proteomes" id="UP000241848">
    <property type="component" value="Unassembled WGS sequence"/>
</dbReference>
<name>A0A2T2WKG2_9FIRM</name>
<sequence>MSHEVFMGIDVGTSGLKVVVVDHNLHVLAWREQSYGFNAPYKGWAEQPPQIWVDAAVSAIRHIDWNLRQRVRGIGFTGQMHGVVVVDENGVPLNNALLWFDHRADMLARELEVVGPNGVAVDPTLPLAKIIWLRRNAAINWARARFIVGVKDWVRIQFGGSVLTDFSEASGTQMFDLEKKDWDRSLVALAGLEVNMLPRIVSSGVADGEISKQMADLIGIPLGCTLFVGSGDLSAAVGCLDLNEGDVFINLGTSGQVGMWGKPLKRQSVSRFADLQGQQELQLIPLLAIGMVTKWWSTIVGTKFFDFEPSHAEPPIVFLPYISGERGWNPHPLASGGFYGLRMGHRSEDLGQAVIEGVAMSIREAYDFLVQGHLRNQRVFLISSQQFGDFLKNDIAAVLGQPILMPRLVAPSAQGAARVAAHGTRGNDELVSTHSSDSIEMEGVEPLDLRIQRYRRLYPIFGYLRKAQWQVLSRNNGTRNSGNEVGMLLDDERGAAANN</sequence>
<evidence type="ECO:0000256" key="2">
    <source>
        <dbReference type="ARBA" id="ARBA00022679"/>
    </source>
</evidence>
<evidence type="ECO:0008006" key="10">
    <source>
        <dbReference type="Google" id="ProtNLM"/>
    </source>
</evidence>
<dbReference type="Pfam" id="PF00370">
    <property type="entry name" value="FGGY_N"/>
    <property type="match status" value="1"/>
</dbReference>
<dbReference type="Pfam" id="PF02782">
    <property type="entry name" value="FGGY_C"/>
    <property type="match status" value="1"/>
</dbReference>
<evidence type="ECO:0000256" key="4">
    <source>
        <dbReference type="RuleBase" id="RU003733"/>
    </source>
</evidence>
<accession>A0A2T2WKG2</accession>
<dbReference type="GO" id="GO:0005975">
    <property type="term" value="P:carbohydrate metabolic process"/>
    <property type="evidence" value="ECO:0007669"/>
    <property type="project" value="InterPro"/>
</dbReference>
<gene>
    <name evidence="8" type="ORF">C7B45_05830</name>
</gene>
<dbReference type="InterPro" id="IPR018485">
    <property type="entry name" value="FGGY_C"/>
</dbReference>
<evidence type="ECO:0000313" key="9">
    <source>
        <dbReference type="Proteomes" id="UP000241848"/>
    </source>
</evidence>
<evidence type="ECO:0000256" key="5">
    <source>
        <dbReference type="SAM" id="MobiDB-lite"/>
    </source>
</evidence>
<dbReference type="GO" id="GO:0016773">
    <property type="term" value="F:phosphotransferase activity, alcohol group as acceptor"/>
    <property type="evidence" value="ECO:0007669"/>
    <property type="project" value="InterPro"/>
</dbReference>
<keyword evidence="3 4" id="KW-0418">Kinase</keyword>
<dbReference type="InterPro" id="IPR018484">
    <property type="entry name" value="FGGY_N"/>
</dbReference>
<feature type="domain" description="Carbohydrate kinase FGGY C-terminal" evidence="7">
    <location>
        <begin position="314"/>
        <end position="422"/>
    </location>
</feature>
<dbReference type="AlphaFoldDB" id="A0A2T2WKG2"/>
<evidence type="ECO:0000259" key="6">
    <source>
        <dbReference type="Pfam" id="PF00370"/>
    </source>
</evidence>
<dbReference type="EMBL" id="PXYV01000013">
    <property type="protein sequence ID" value="PSR22715.1"/>
    <property type="molecule type" value="Genomic_DNA"/>
</dbReference>
<dbReference type="SUPFAM" id="SSF53067">
    <property type="entry name" value="Actin-like ATPase domain"/>
    <property type="match status" value="2"/>
</dbReference>
<evidence type="ECO:0000256" key="3">
    <source>
        <dbReference type="ARBA" id="ARBA00022777"/>
    </source>
</evidence>
<feature type="compositionally biased region" description="Basic and acidic residues" evidence="5">
    <location>
        <begin position="490"/>
        <end position="499"/>
    </location>
</feature>
<protein>
    <recommendedName>
        <fullName evidence="10">Xylulokinase</fullName>
    </recommendedName>
</protein>
<dbReference type="PIRSF" id="PIRSF000538">
    <property type="entry name" value="GlpK"/>
    <property type="match status" value="1"/>
</dbReference>
<dbReference type="InterPro" id="IPR043129">
    <property type="entry name" value="ATPase_NBD"/>
</dbReference>
<dbReference type="CDD" id="cd07808">
    <property type="entry name" value="ASKHA_NBD_FGGY_EcXK-like"/>
    <property type="match status" value="1"/>
</dbReference>
<reference evidence="8 9" key="1">
    <citation type="journal article" date="2014" name="BMC Genomics">
        <title>Comparison of environmental and isolate Sulfobacillus genomes reveals diverse carbon, sulfur, nitrogen, and hydrogen metabolisms.</title>
        <authorList>
            <person name="Justice N.B."/>
            <person name="Norman A."/>
            <person name="Brown C.T."/>
            <person name="Singh A."/>
            <person name="Thomas B.C."/>
            <person name="Banfield J.F."/>
        </authorList>
    </citation>
    <scope>NUCLEOTIDE SEQUENCE [LARGE SCALE GENOMIC DNA]</scope>
    <source>
        <strain evidence="8">AMDSBA3</strain>
    </source>
</reference>
<proteinExistence type="inferred from homology"/>
<dbReference type="GO" id="GO:0016301">
    <property type="term" value="F:kinase activity"/>
    <property type="evidence" value="ECO:0007669"/>
    <property type="project" value="UniProtKB-KW"/>
</dbReference>
<dbReference type="InterPro" id="IPR018483">
    <property type="entry name" value="Carb_kinase_FGGY_CS"/>
</dbReference>
<evidence type="ECO:0000313" key="8">
    <source>
        <dbReference type="EMBL" id="PSR22715.1"/>
    </source>
</evidence>
<dbReference type="InterPro" id="IPR000577">
    <property type="entry name" value="Carb_kinase_FGGY"/>
</dbReference>
<feature type="region of interest" description="Disordered" evidence="5">
    <location>
        <begin position="480"/>
        <end position="499"/>
    </location>
</feature>
<evidence type="ECO:0000259" key="7">
    <source>
        <dbReference type="Pfam" id="PF02782"/>
    </source>
</evidence>
<feature type="domain" description="Carbohydrate kinase FGGY N-terminal" evidence="6">
    <location>
        <begin position="6"/>
        <end position="237"/>
    </location>
</feature>
<evidence type="ECO:0000256" key="1">
    <source>
        <dbReference type="ARBA" id="ARBA00009156"/>
    </source>
</evidence>
<organism evidence="8 9">
    <name type="scientific">Sulfobacillus acidophilus</name>
    <dbReference type="NCBI Taxonomy" id="53633"/>
    <lineage>
        <taxon>Bacteria</taxon>
        <taxon>Bacillati</taxon>
        <taxon>Bacillota</taxon>
        <taxon>Clostridia</taxon>
        <taxon>Eubacteriales</taxon>
        <taxon>Clostridiales Family XVII. Incertae Sedis</taxon>
        <taxon>Sulfobacillus</taxon>
    </lineage>
</organism>